<evidence type="ECO:0000256" key="2">
    <source>
        <dbReference type="ARBA" id="ARBA00022723"/>
    </source>
</evidence>
<evidence type="ECO:0000313" key="8">
    <source>
        <dbReference type="Proteomes" id="UP000714275"/>
    </source>
</evidence>
<evidence type="ECO:0000256" key="3">
    <source>
        <dbReference type="ARBA" id="ARBA00022964"/>
    </source>
</evidence>
<comment type="cofactor">
    <cofactor evidence="1">
        <name>Fe(2+)</name>
        <dbReference type="ChEBI" id="CHEBI:29033"/>
    </cofactor>
</comment>
<dbReference type="OrthoDB" id="2691654at2759"/>
<dbReference type="InterPro" id="IPR024779">
    <property type="entry name" value="2OGFeDO_JBP1/TET_oxygenase_dom"/>
</dbReference>
<accession>A0A9P7CYI8</accession>
<evidence type="ECO:0000259" key="6">
    <source>
        <dbReference type="Pfam" id="PF12851"/>
    </source>
</evidence>
<dbReference type="Pfam" id="PF12851">
    <property type="entry name" value="Tet_JBP"/>
    <property type="match status" value="1"/>
</dbReference>
<evidence type="ECO:0000256" key="5">
    <source>
        <dbReference type="ARBA" id="ARBA00023004"/>
    </source>
</evidence>
<sequence>YLDRPAVVCDKFGIIVFWYLPGAIDLAIQVSFPLDRSVTSSAATNDKWRTHSSNLYQSQSGGTPGCINLSPAWFLQGHPMISATLKEFGRSFCQAMHRPAVLIAAALRVMHPNLYWSSLAMKLALGLWAADKKLDKMGDRLREWASVFTALAIVCNRCSPMHRDPLSRPQWFDVMTTAGNYGVASIKMPNLGIESVYPAGSMVAESGRIIRHGLEMADSDQTAWVWYMRDDVHEFVDIPRADYSKYWSLVTDAL</sequence>
<keyword evidence="4" id="KW-0560">Oxidoreductase</keyword>
<name>A0A9P7CYI8_9AGAM</name>
<comment type="caution">
    <text evidence="7">The sequence shown here is derived from an EMBL/GenBank/DDBJ whole genome shotgun (WGS) entry which is preliminary data.</text>
</comment>
<keyword evidence="8" id="KW-1185">Reference proteome</keyword>
<evidence type="ECO:0000313" key="7">
    <source>
        <dbReference type="EMBL" id="KAG1771581.1"/>
    </source>
</evidence>
<evidence type="ECO:0000256" key="4">
    <source>
        <dbReference type="ARBA" id="ARBA00023002"/>
    </source>
</evidence>
<gene>
    <name evidence="7" type="ORF">EV702DRAFT_977334</name>
</gene>
<keyword evidence="5" id="KW-0408">Iron</keyword>
<dbReference type="AlphaFoldDB" id="A0A9P7CYI8"/>
<dbReference type="Proteomes" id="UP000714275">
    <property type="component" value="Unassembled WGS sequence"/>
</dbReference>
<organism evidence="7 8">
    <name type="scientific">Suillus placidus</name>
    <dbReference type="NCBI Taxonomy" id="48579"/>
    <lineage>
        <taxon>Eukaryota</taxon>
        <taxon>Fungi</taxon>
        <taxon>Dikarya</taxon>
        <taxon>Basidiomycota</taxon>
        <taxon>Agaricomycotina</taxon>
        <taxon>Agaricomycetes</taxon>
        <taxon>Agaricomycetidae</taxon>
        <taxon>Boletales</taxon>
        <taxon>Suillineae</taxon>
        <taxon>Suillaceae</taxon>
        <taxon>Suillus</taxon>
    </lineage>
</organism>
<protein>
    <recommendedName>
        <fullName evidence="6">2OGFeDO JBP1/TET oxygenase domain-containing protein</fullName>
    </recommendedName>
</protein>
<dbReference type="GO" id="GO:0051213">
    <property type="term" value="F:dioxygenase activity"/>
    <property type="evidence" value="ECO:0007669"/>
    <property type="project" value="UniProtKB-KW"/>
</dbReference>
<dbReference type="EMBL" id="JABBWD010000058">
    <property type="protein sequence ID" value="KAG1771581.1"/>
    <property type="molecule type" value="Genomic_DNA"/>
</dbReference>
<feature type="non-terminal residue" evidence="7">
    <location>
        <position position="1"/>
    </location>
</feature>
<dbReference type="GO" id="GO:0046872">
    <property type="term" value="F:metal ion binding"/>
    <property type="evidence" value="ECO:0007669"/>
    <property type="project" value="UniProtKB-KW"/>
</dbReference>
<keyword evidence="3" id="KW-0223">Dioxygenase</keyword>
<evidence type="ECO:0000256" key="1">
    <source>
        <dbReference type="ARBA" id="ARBA00001954"/>
    </source>
</evidence>
<reference evidence="7" key="1">
    <citation type="journal article" date="2020" name="New Phytol.">
        <title>Comparative genomics reveals dynamic genome evolution in host specialist ectomycorrhizal fungi.</title>
        <authorList>
            <person name="Lofgren L.A."/>
            <person name="Nguyen N.H."/>
            <person name="Vilgalys R."/>
            <person name="Ruytinx J."/>
            <person name="Liao H.L."/>
            <person name="Branco S."/>
            <person name="Kuo A."/>
            <person name="LaButti K."/>
            <person name="Lipzen A."/>
            <person name="Andreopoulos W."/>
            <person name="Pangilinan J."/>
            <person name="Riley R."/>
            <person name="Hundley H."/>
            <person name="Na H."/>
            <person name="Barry K."/>
            <person name="Grigoriev I.V."/>
            <person name="Stajich J.E."/>
            <person name="Kennedy P.G."/>
        </authorList>
    </citation>
    <scope>NUCLEOTIDE SEQUENCE</scope>
    <source>
        <strain evidence="7">DOB743</strain>
    </source>
</reference>
<feature type="domain" description="2OGFeDO JBP1/TET oxygenase" evidence="6">
    <location>
        <begin position="91"/>
        <end position="216"/>
    </location>
</feature>
<keyword evidence="2" id="KW-0479">Metal-binding</keyword>
<proteinExistence type="predicted"/>